<dbReference type="GO" id="GO:0008168">
    <property type="term" value="F:methyltransferase activity"/>
    <property type="evidence" value="ECO:0007669"/>
    <property type="project" value="UniProtKB-KW"/>
</dbReference>
<name>A0A8J7GC91_9ACTN</name>
<dbReference type="Pfam" id="PF13649">
    <property type="entry name" value="Methyltransf_25"/>
    <property type="match status" value="1"/>
</dbReference>
<comment type="caution">
    <text evidence="2">The sequence shown here is derived from an EMBL/GenBank/DDBJ whole genome shotgun (WGS) entry which is preliminary data.</text>
</comment>
<proteinExistence type="predicted"/>
<dbReference type="Proteomes" id="UP000622552">
    <property type="component" value="Unassembled WGS sequence"/>
</dbReference>
<accession>A0A8J7GC91</accession>
<keyword evidence="2" id="KW-0808">Transferase</keyword>
<evidence type="ECO:0000313" key="3">
    <source>
        <dbReference type="Proteomes" id="UP000622552"/>
    </source>
</evidence>
<dbReference type="SUPFAM" id="SSF53335">
    <property type="entry name" value="S-adenosyl-L-methionine-dependent methyltransferases"/>
    <property type="match status" value="1"/>
</dbReference>
<dbReference type="EMBL" id="JADOUF010000001">
    <property type="protein sequence ID" value="MBG6134936.1"/>
    <property type="molecule type" value="Genomic_DNA"/>
</dbReference>
<keyword evidence="2" id="KW-0489">Methyltransferase</keyword>
<keyword evidence="3" id="KW-1185">Reference proteome</keyword>
<feature type="domain" description="Methyltransferase" evidence="1">
    <location>
        <begin position="54"/>
        <end position="140"/>
    </location>
</feature>
<reference evidence="2" key="1">
    <citation type="submission" date="2020-11" db="EMBL/GenBank/DDBJ databases">
        <title>Sequencing the genomes of 1000 actinobacteria strains.</title>
        <authorList>
            <person name="Klenk H.-P."/>
        </authorList>
    </citation>
    <scope>NUCLEOTIDE SEQUENCE</scope>
    <source>
        <strain evidence="2">DSM 45356</strain>
    </source>
</reference>
<dbReference type="Gene3D" id="3.40.50.150">
    <property type="entry name" value="Vaccinia Virus protein VP39"/>
    <property type="match status" value="1"/>
</dbReference>
<dbReference type="AlphaFoldDB" id="A0A8J7GC91"/>
<protein>
    <submittedName>
        <fullName evidence="2">SAM-dependent methyltransferase</fullName>
    </submittedName>
</protein>
<evidence type="ECO:0000313" key="2">
    <source>
        <dbReference type="EMBL" id="MBG6134936.1"/>
    </source>
</evidence>
<sequence>MTTALELYDAALDADARLDYVLAGEVLQAGLARWTSASTPGDGGMLDRCGAPTLDIGCGPGRLVAALAGRGVSALGLDISPVAVRLTRARGGRAVRGDVFRRVPREGRWATALLADGNIGIGGDPVRLLARCRELLAPGGAVVVELETPGVATAVAELRLRVDARVSAPFPWAFVSFADVPGLAYRAGLGITEAWTEAGRWFAALNRDSGT</sequence>
<organism evidence="2 3">
    <name type="scientific">Longispora fulva</name>
    <dbReference type="NCBI Taxonomy" id="619741"/>
    <lineage>
        <taxon>Bacteria</taxon>
        <taxon>Bacillati</taxon>
        <taxon>Actinomycetota</taxon>
        <taxon>Actinomycetes</taxon>
        <taxon>Micromonosporales</taxon>
        <taxon>Micromonosporaceae</taxon>
        <taxon>Longispora</taxon>
    </lineage>
</organism>
<dbReference type="RefSeq" id="WP_233472645.1">
    <property type="nucleotide sequence ID" value="NZ_BONS01000004.1"/>
</dbReference>
<dbReference type="InterPro" id="IPR029063">
    <property type="entry name" value="SAM-dependent_MTases_sf"/>
</dbReference>
<dbReference type="GO" id="GO:0032259">
    <property type="term" value="P:methylation"/>
    <property type="evidence" value="ECO:0007669"/>
    <property type="project" value="UniProtKB-KW"/>
</dbReference>
<gene>
    <name evidence="2" type="ORF">IW245_001130</name>
</gene>
<evidence type="ECO:0000259" key="1">
    <source>
        <dbReference type="Pfam" id="PF13649"/>
    </source>
</evidence>
<dbReference type="InterPro" id="IPR041698">
    <property type="entry name" value="Methyltransf_25"/>
</dbReference>
<dbReference type="CDD" id="cd02440">
    <property type="entry name" value="AdoMet_MTases"/>
    <property type="match status" value="1"/>
</dbReference>